<proteinExistence type="predicted"/>
<organism evidence="1">
    <name type="scientific">Planktothricoides raciborskii GIHE-MW2</name>
    <dbReference type="NCBI Taxonomy" id="2792601"/>
    <lineage>
        <taxon>Bacteria</taxon>
        <taxon>Bacillati</taxon>
        <taxon>Cyanobacteriota</taxon>
        <taxon>Cyanophyceae</taxon>
        <taxon>Oscillatoriophycideae</taxon>
        <taxon>Oscillatoriales</taxon>
        <taxon>Oscillatoriaceae</taxon>
        <taxon>Planktothricoides</taxon>
    </lineage>
</organism>
<protein>
    <submittedName>
        <fullName evidence="1">Uncharacterized protein</fullName>
    </submittedName>
</protein>
<evidence type="ECO:0000313" key="1">
    <source>
        <dbReference type="EMBL" id="XCM34616.1"/>
    </source>
</evidence>
<gene>
    <name evidence="1" type="ORF">ABWT76_003226</name>
</gene>
<dbReference type="RefSeq" id="WP_255353133.1">
    <property type="nucleotide sequence ID" value="NZ_CP159837.1"/>
</dbReference>
<sequence>MTVVCLLFVICYRLFATFPLLESRLLFGAIAHTKSALICRG</sequence>
<reference evidence="1" key="1">
    <citation type="submission" date="2024-07" db="EMBL/GenBank/DDBJ databases">
        <authorList>
            <person name="Kim Y.J."/>
            <person name="Jeong J.Y."/>
        </authorList>
    </citation>
    <scope>NUCLEOTIDE SEQUENCE</scope>
    <source>
        <strain evidence="1">GIHE-MW2</strain>
    </source>
</reference>
<dbReference type="EMBL" id="CP159837">
    <property type="protein sequence ID" value="XCM34616.1"/>
    <property type="molecule type" value="Genomic_DNA"/>
</dbReference>
<dbReference type="AlphaFoldDB" id="A0AAU8J8V9"/>
<accession>A0AAU8J8V9</accession>
<name>A0AAU8J8V9_9CYAN</name>